<dbReference type="KEGG" id="dcb:C3Y92_00930"/>
<keyword evidence="1" id="KW-0408">Iron</keyword>
<dbReference type="OrthoDB" id="1624022at2"/>
<reference evidence="3 4" key="1">
    <citation type="submission" date="2018-02" db="EMBL/GenBank/DDBJ databases">
        <title>Genome sequence of Desulfovibrio carbinolicus DSM 3852.</title>
        <authorList>
            <person name="Wilbanks E."/>
            <person name="Skennerton C.T."/>
            <person name="Orphan V.J."/>
        </authorList>
    </citation>
    <scope>NUCLEOTIDE SEQUENCE [LARGE SCALE GENOMIC DNA]</scope>
    <source>
        <strain evidence="3 4">DSM 3852</strain>
    </source>
</reference>
<dbReference type="PROSITE" id="PS51318">
    <property type="entry name" value="TAT"/>
    <property type="match status" value="1"/>
</dbReference>
<dbReference type="GO" id="GO:0051536">
    <property type="term" value="F:iron-sulfur cluster binding"/>
    <property type="evidence" value="ECO:0007669"/>
    <property type="project" value="UniProtKB-KW"/>
</dbReference>
<evidence type="ECO:0000256" key="1">
    <source>
        <dbReference type="ARBA" id="ARBA00023014"/>
    </source>
</evidence>
<dbReference type="InterPro" id="IPR006311">
    <property type="entry name" value="TAT_signal"/>
</dbReference>
<evidence type="ECO:0000313" key="3">
    <source>
        <dbReference type="EMBL" id="QAZ65878.1"/>
    </source>
</evidence>
<dbReference type="EMBL" id="CP026538">
    <property type="protein sequence ID" value="QAZ65878.1"/>
    <property type="molecule type" value="Genomic_DNA"/>
</dbReference>
<dbReference type="AlphaFoldDB" id="A0A4P6HLC1"/>
<dbReference type="Proteomes" id="UP000293296">
    <property type="component" value="Chromosome"/>
</dbReference>
<sequence length="378" mass="39676">MLMDLSFDRRAFLRLGLAVGGVAVARAAFPTLARAAASGPAALAAVAAMTPLEMADASPLVGASWQYLRDVAATIANPELRAKVEAVLDNPAPTLAARLADPKHRAAVAEELAAKGWLKGQTADTLLPPVADPAASPQPFRSAPGSGYQSHHAYPGGLPVHVAVNMRITLAIFDAYKDVYGFALDRDTVVVSQMLHDLHKPWVFAWSEAGASRPEQSLAGTGEHHVLSVAESIVRGIPAEVVVAQACAHNHPGSEKDEAEPVAWLKAAAVLAGVDAAKAGLIAPSGDTLPLPRRMEGFVCHLGDHDWVLSVPAGKWSIAALAELARDRYGIADDKSSRFNAFRNYVFSQATMMELYQTLAVSGKDGLAKAVAGIVAPA</sequence>
<keyword evidence="4" id="KW-1185">Reference proteome</keyword>
<accession>A0A4P6HLC1</accession>
<proteinExistence type="predicted"/>
<gene>
    <name evidence="3" type="ORF">C3Y92_00930</name>
</gene>
<keyword evidence="3" id="KW-0378">Hydrolase</keyword>
<feature type="region of interest" description="Disordered" evidence="2">
    <location>
        <begin position="128"/>
        <end position="148"/>
    </location>
</feature>
<evidence type="ECO:0000256" key="2">
    <source>
        <dbReference type="SAM" id="MobiDB-lite"/>
    </source>
</evidence>
<keyword evidence="1" id="KW-0411">Iron-sulfur</keyword>
<protein>
    <submittedName>
        <fullName evidence="3">Metal-dependent phosphohydrolase</fullName>
    </submittedName>
</protein>
<name>A0A4P6HLC1_9BACT</name>
<dbReference type="GO" id="GO:0016787">
    <property type="term" value="F:hydrolase activity"/>
    <property type="evidence" value="ECO:0007669"/>
    <property type="project" value="UniProtKB-KW"/>
</dbReference>
<organism evidence="3 4">
    <name type="scientific">Solidesulfovibrio carbinolicus</name>
    <dbReference type="NCBI Taxonomy" id="296842"/>
    <lineage>
        <taxon>Bacteria</taxon>
        <taxon>Pseudomonadati</taxon>
        <taxon>Thermodesulfobacteriota</taxon>
        <taxon>Desulfovibrionia</taxon>
        <taxon>Desulfovibrionales</taxon>
        <taxon>Desulfovibrionaceae</taxon>
        <taxon>Solidesulfovibrio</taxon>
    </lineage>
</organism>
<evidence type="ECO:0000313" key="4">
    <source>
        <dbReference type="Proteomes" id="UP000293296"/>
    </source>
</evidence>
<keyword evidence="1" id="KW-0479">Metal-binding</keyword>